<keyword evidence="4" id="KW-1185">Reference proteome</keyword>
<feature type="chain" id="PRO_5007905302" description="Outer membrane protein beta-barrel domain-containing protein" evidence="2">
    <location>
        <begin position="22"/>
        <end position="314"/>
    </location>
</feature>
<reference evidence="4" key="1">
    <citation type="submission" date="2016-04" db="EMBL/GenBank/DDBJ databases">
        <title>Draft genome sequence of Paludibacter jiangxiensis strain NM7.</title>
        <authorList>
            <person name="Qiu Y."/>
            <person name="Matsuura N."/>
            <person name="Ohashi A."/>
            <person name="Tourlousse M.D."/>
            <person name="Sekiguchi Y."/>
        </authorList>
    </citation>
    <scope>NUCLEOTIDE SEQUENCE [LARGE SCALE GENOMIC DNA]</scope>
    <source>
        <strain evidence="4">NM7</strain>
    </source>
</reference>
<name>A0A171APN8_9BACT</name>
<gene>
    <name evidence="3" type="ORF">PJIAN_4626</name>
</gene>
<dbReference type="RefSeq" id="WP_153802573.1">
    <property type="nucleotide sequence ID" value="NZ_BDCR01000004.1"/>
</dbReference>
<dbReference type="STRING" id="681398.PJIAN_4626"/>
<dbReference type="OrthoDB" id="1150526at2"/>
<reference evidence="4" key="2">
    <citation type="journal article" date="2017" name="Genome Announc.">
        <title>Draft genome sequence of Paludibacter jiangxiensis NM7(T), a propionate-producing fermentative bacterium.</title>
        <authorList>
            <person name="Qiu Y.-L."/>
            <person name="Tourlousse D.M."/>
            <person name="Matsuura N."/>
            <person name="Ohashi A."/>
            <person name="Sekiguchi Y."/>
        </authorList>
    </citation>
    <scope>NUCLEOTIDE SEQUENCE [LARGE SCALE GENOMIC DNA]</scope>
    <source>
        <strain evidence="4">NM7</strain>
    </source>
</reference>
<evidence type="ECO:0000256" key="1">
    <source>
        <dbReference type="SAM" id="MobiDB-lite"/>
    </source>
</evidence>
<accession>A0A171APN8</accession>
<evidence type="ECO:0000256" key="2">
    <source>
        <dbReference type="SAM" id="SignalP"/>
    </source>
</evidence>
<feature type="region of interest" description="Disordered" evidence="1">
    <location>
        <begin position="280"/>
        <end position="314"/>
    </location>
</feature>
<keyword evidence="2" id="KW-0732">Signal</keyword>
<dbReference type="Proteomes" id="UP000076586">
    <property type="component" value="Unassembled WGS sequence"/>
</dbReference>
<feature type="signal peptide" evidence="2">
    <location>
        <begin position="1"/>
        <end position="21"/>
    </location>
</feature>
<evidence type="ECO:0008006" key="5">
    <source>
        <dbReference type="Google" id="ProtNLM"/>
    </source>
</evidence>
<dbReference type="AlphaFoldDB" id="A0A171APN8"/>
<organism evidence="3 4">
    <name type="scientific">Paludibacter jiangxiensis</name>
    <dbReference type="NCBI Taxonomy" id="681398"/>
    <lineage>
        <taxon>Bacteria</taxon>
        <taxon>Pseudomonadati</taxon>
        <taxon>Bacteroidota</taxon>
        <taxon>Bacteroidia</taxon>
        <taxon>Bacteroidales</taxon>
        <taxon>Paludibacteraceae</taxon>
        <taxon>Paludibacter</taxon>
    </lineage>
</organism>
<sequence length="314" mass="34479">MKKTVVSLLAILLSISMFAQKANFKGFELYGTAATGMFGTNYWPTSGSQFNGPGLRVGIGGGFFITPHWGITTGINLSTYSAFSSIKAGTSYSYTTYDSDGLPYTENIKVDSKIKEQDIMYRIEFPFLLNYRYYLPSGNALYAAGGITISLPMAGYYHASQGTFTTTGKYEDLNATLSNMPWLGFTSTDISGAHGMIPSNKSYNASFELGYLHRLKKTTYLTLGVFGDYGLKDLRRTVGASYLIYPSSQYIGIPNSGTISFNRLMSFGVKAAWHLNISGEPMPKGKKKTYEQPQKSVDPPSFNHTKGGHQRTGK</sequence>
<evidence type="ECO:0000313" key="4">
    <source>
        <dbReference type="Proteomes" id="UP000076586"/>
    </source>
</evidence>
<comment type="caution">
    <text evidence="3">The sequence shown here is derived from an EMBL/GenBank/DDBJ whole genome shotgun (WGS) entry which is preliminary data.</text>
</comment>
<proteinExistence type="predicted"/>
<dbReference type="EMBL" id="BDCR01000004">
    <property type="protein sequence ID" value="GAT64081.1"/>
    <property type="molecule type" value="Genomic_DNA"/>
</dbReference>
<evidence type="ECO:0000313" key="3">
    <source>
        <dbReference type="EMBL" id="GAT64081.1"/>
    </source>
</evidence>
<protein>
    <recommendedName>
        <fullName evidence="5">Outer membrane protein beta-barrel domain-containing protein</fullName>
    </recommendedName>
</protein>